<accession>A0A1H3W2U2</accession>
<dbReference type="Pfam" id="PF07790">
    <property type="entry name" value="Pilin_N"/>
    <property type="match status" value="1"/>
</dbReference>
<keyword evidence="1" id="KW-0472">Membrane</keyword>
<feature type="transmembrane region" description="Helical" evidence="1">
    <location>
        <begin position="20"/>
        <end position="41"/>
    </location>
</feature>
<dbReference type="AlphaFoldDB" id="A0A1H3W2U2"/>
<reference evidence="3 4" key="1">
    <citation type="submission" date="2016-10" db="EMBL/GenBank/DDBJ databases">
        <authorList>
            <person name="de Groot N.N."/>
        </authorList>
    </citation>
    <scope>NUCLEOTIDE SEQUENCE [LARGE SCALE GENOMIC DNA]</scope>
    <source>
        <strain evidence="3 4">CGMCC 1.8712</strain>
    </source>
</reference>
<keyword evidence="4" id="KW-1185">Reference proteome</keyword>
<evidence type="ECO:0000259" key="2">
    <source>
        <dbReference type="Pfam" id="PF07790"/>
    </source>
</evidence>
<keyword evidence="1" id="KW-1133">Transmembrane helix</keyword>
<name>A0A1H3W2U2_9EURY</name>
<protein>
    <recommendedName>
        <fullName evidence="2">Archaeal Type IV pilin N-terminal domain-containing protein</fullName>
    </recommendedName>
</protein>
<evidence type="ECO:0000313" key="4">
    <source>
        <dbReference type="Proteomes" id="UP000236755"/>
    </source>
</evidence>
<dbReference type="STRING" id="555874.SAMN04488065_0503"/>
<dbReference type="NCBIfam" id="TIGR02537">
    <property type="entry name" value="arch_flag_Nterm"/>
    <property type="match status" value="1"/>
</dbReference>
<feature type="domain" description="Archaeal Type IV pilin N-terminal" evidence="2">
    <location>
        <begin position="12"/>
        <end position="78"/>
    </location>
</feature>
<evidence type="ECO:0000256" key="1">
    <source>
        <dbReference type="SAM" id="Phobius"/>
    </source>
</evidence>
<sequence>MGVRGWGSDGRAQSEATGALLLVALTIIIAGTLGVFVLDIGQNVEATPQSSFDTDFDDSTVTITYRGGSTIPTDETLETLVSSGLLTGDGWESVDGPITTGTSITLTHENESGATQSWNGETVRVVWTSADGGTTTVLVRTQAPR</sequence>
<dbReference type="OrthoDB" id="118020at2157"/>
<keyword evidence="1" id="KW-0812">Transmembrane</keyword>
<dbReference type="InterPro" id="IPR012859">
    <property type="entry name" value="Pilin_N_archaeal"/>
</dbReference>
<dbReference type="RefSeq" id="WP_092630913.1">
    <property type="nucleotide sequence ID" value="NZ_FNQT01000001.1"/>
</dbReference>
<organism evidence="3 4">
    <name type="scientific">Haloplanus vescus</name>
    <dbReference type="NCBI Taxonomy" id="555874"/>
    <lineage>
        <taxon>Archaea</taxon>
        <taxon>Methanobacteriati</taxon>
        <taxon>Methanobacteriota</taxon>
        <taxon>Stenosarchaea group</taxon>
        <taxon>Halobacteria</taxon>
        <taxon>Halobacteriales</taxon>
        <taxon>Haloferacaceae</taxon>
        <taxon>Haloplanus</taxon>
    </lineage>
</organism>
<proteinExistence type="predicted"/>
<dbReference type="Proteomes" id="UP000236755">
    <property type="component" value="Unassembled WGS sequence"/>
</dbReference>
<gene>
    <name evidence="3" type="ORF">SAMN04488065_0503</name>
</gene>
<evidence type="ECO:0000313" key="3">
    <source>
        <dbReference type="EMBL" id="SDZ81191.1"/>
    </source>
</evidence>
<dbReference type="EMBL" id="FNQT01000001">
    <property type="protein sequence ID" value="SDZ81191.1"/>
    <property type="molecule type" value="Genomic_DNA"/>
</dbReference>
<dbReference type="InterPro" id="IPR013373">
    <property type="entry name" value="Flagellin/pilin_N_arc"/>
</dbReference>